<dbReference type="InterPro" id="IPR015943">
    <property type="entry name" value="WD40/YVTN_repeat-like_dom_sf"/>
</dbReference>
<gene>
    <name evidence="2" type="ORF">KHLLAP_LOCUS3941</name>
</gene>
<reference evidence="2" key="1">
    <citation type="submission" date="2023-10" db="EMBL/GenBank/DDBJ databases">
        <authorList>
            <person name="Hackl T."/>
        </authorList>
    </citation>
    <scope>NUCLEOTIDE SEQUENCE</scope>
</reference>
<protein>
    <submittedName>
        <fullName evidence="2">Uu.00g108670.m01.CDS01</fullName>
    </submittedName>
</protein>
<proteinExistence type="predicted"/>
<sequence length="415" mass="42871">MLFSSLITLGLVTAGLSSPTPWRGPHGHDAAKKVIYFLNVDPSGSSVVAIEVGHNGMLMNSTAVTSTEGTGSQAINQTAIPEAPVTADPLQGQDAVTVVGNYLFTVNSGSDTAVMYRIDPANPLHLEMVGKPMSTLGEVAMSIAYSAKLEKACVLNGGALNGVTCFCVDAKRGLVPDGVGLRKLGLNSTTPVQFVGEKGSGSDIRFTPGSEKLVATFKGDNMPATLGHILVFDVSGQGEVATKGTDNQVSPLAAPFGFVFDPNEPDLMLISDINFGGVLAKLDYETNGASLVKVQNSSTFAASCWAAYSSGTNMSYLISAMAPNFGKVDPVSGDLGGFVTFPKSLGGAFDTIIDGTTAYFLSGTSAIGVLDVASGALLQSFDYSGSDRHFWTGMAIYPNGEGYGHGKGHGGHGGW</sequence>
<feature type="signal peptide" evidence="1">
    <location>
        <begin position="1"/>
        <end position="17"/>
    </location>
</feature>
<comment type="caution">
    <text evidence="2">The sequence shown here is derived from an EMBL/GenBank/DDBJ whole genome shotgun (WGS) entry which is preliminary data.</text>
</comment>
<organism evidence="2 3">
    <name type="scientific">Anthostomella pinea</name>
    <dbReference type="NCBI Taxonomy" id="933095"/>
    <lineage>
        <taxon>Eukaryota</taxon>
        <taxon>Fungi</taxon>
        <taxon>Dikarya</taxon>
        <taxon>Ascomycota</taxon>
        <taxon>Pezizomycotina</taxon>
        <taxon>Sordariomycetes</taxon>
        <taxon>Xylariomycetidae</taxon>
        <taxon>Xylariales</taxon>
        <taxon>Xylariaceae</taxon>
        <taxon>Anthostomella</taxon>
    </lineage>
</organism>
<dbReference type="EMBL" id="CAUWAG010000006">
    <property type="protein sequence ID" value="CAJ2503473.1"/>
    <property type="molecule type" value="Genomic_DNA"/>
</dbReference>
<feature type="chain" id="PRO_5042598102" evidence="1">
    <location>
        <begin position="18"/>
        <end position="415"/>
    </location>
</feature>
<dbReference type="InterPro" id="IPR011044">
    <property type="entry name" value="Quino_amine_DH_bsu"/>
</dbReference>
<accession>A0AAI8VFJ0</accession>
<evidence type="ECO:0000313" key="2">
    <source>
        <dbReference type="EMBL" id="CAJ2503473.1"/>
    </source>
</evidence>
<dbReference type="Gene3D" id="2.130.10.10">
    <property type="entry name" value="YVTN repeat-like/Quinoprotein amine dehydrogenase"/>
    <property type="match status" value="1"/>
</dbReference>
<dbReference type="AlphaFoldDB" id="A0AAI8VFJ0"/>
<keyword evidence="3" id="KW-1185">Reference proteome</keyword>
<dbReference type="SUPFAM" id="SSF50969">
    <property type="entry name" value="YVTN repeat-like/Quinoprotein amine dehydrogenase"/>
    <property type="match status" value="1"/>
</dbReference>
<dbReference type="Proteomes" id="UP001295740">
    <property type="component" value="Unassembled WGS sequence"/>
</dbReference>
<evidence type="ECO:0000313" key="3">
    <source>
        <dbReference type="Proteomes" id="UP001295740"/>
    </source>
</evidence>
<evidence type="ECO:0000256" key="1">
    <source>
        <dbReference type="SAM" id="SignalP"/>
    </source>
</evidence>
<keyword evidence="1" id="KW-0732">Signal</keyword>
<name>A0AAI8VFJ0_9PEZI</name>